<comment type="caution">
    <text evidence="1">The sequence shown here is derived from an EMBL/GenBank/DDBJ whole genome shotgun (WGS) entry which is preliminary data.</text>
</comment>
<accession>J9F408</accession>
<feature type="non-terminal residue" evidence="1">
    <location>
        <position position="1"/>
    </location>
</feature>
<name>J9F408_9ZZZZ</name>
<protein>
    <submittedName>
        <fullName evidence="1">Uncharacterized protein</fullName>
    </submittedName>
</protein>
<organism evidence="1">
    <name type="scientific">gut metagenome</name>
    <dbReference type="NCBI Taxonomy" id="749906"/>
    <lineage>
        <taxon>unclassified sequences</taxon>
        <taxon>metagenomes</taxon>
        <taxon>organismal metagenomes</taxon>
    </lineage>
</organism>
<reference evidence="1" key="1">
    <citation type="journal article" date="2012" name="PLoS ONE">
        <title>Gene sets for utilization of primary and secondary nutrition supplies in the distal gut of endangered iberian lynx.</title>
        <authorList>
            <person name="Alcaide M."/>
            <person name="Messina E."/>
            <person name="Richter M."/>
            <person name="Bargiela R."/>
            <person name="Peplies J."/>
            <person name="Huws S.A."/>
            <person name="Newbold C.J."/>
            <person name="Golyshin P.N."/>
            <person name="Simon M.A."/>
            <person name="Lopez G."/>
            <person name="Yakimov M.M."/>
            <person name="Ferrer M."/>
        </authorList>
    </citation>
    <scope>NUCLEOTIDE SEQUENCE</scope>
</reference>
<gene>
    <name evidence="1" type="ORF">EVA_22630</name>
</gene>
<proteinExistence type="predicted"/>
<dbReference type="AlphaFoldDB" id="J9F408"/>
<dbReference type="EMBL" id="AMCI01009592">
    <property type="protein sequence ID" value="EJW89263.1"/>
    <property type="molecule type" value="Genomic_DNA"/>
</dbReference>
<evidence type="ECO:0000313" key="1">
    <source>
        <dbReference type="EMBL" id="EJW89263.1"/>
    </source>
</evidence>
<sequence>KQNLKRIRHRVAEALLYGNDTKAVLN</sequence>